<organism evidence="12 13">
    <name type="scientific">Jannaschia seosinensis</name>
    <dbReference type="NCBI Taxonomy" id="313367"/>
    <lineage>
        <taxon>Bacteria</taxon>
        <taxon>Pseudomonadati</taxon>
        <taxon>Pseudomonadota</taxon>
        <taxon>Alphaproteobacteria</taxon>
        <taxon>Rhodobacterales</taxon>
        <taxon>Roseobacteraceae</taxon>
        <taxon>Jannaschia</taxon>
    </lineage>
</organism>
<dbReference type="PANTHER" id="PTHR33540">
    <property type="entry name" value="TRNA THREONYLCARBAMOYLADENOSINE BIOSYNTHESIS PROTEIN TSAE"/>
    <property type="match status" value="1"/>
</dbReference>
<gene>
    <name evidence="12" type="ORF">JSE7799_01539</name>
</gene>
<dbReference type="STRING" id="313367.JSE7799_01539"/>
<dbReference type="Gene3D" id="3.40.50.300">
    <property type="entry name" value="P-loop containing nucleotide triphosphate hydrolases"/>
    <property type="match status" value="1"/>
</dbReference>
<dbReference type="NCBIfam" id="TIGR00150">
    <property type="entry name" value="T6A_YjeE"/>
    <property type="match status" value="1"/>
</dbReference>
<dbReference type="EMBL" id="CYPR01000096">
    <property type="protein sequence ID" value="CUH38822.1"/>
    <property type="molecule type" value="Genomic_DNA"/>
</dbReference>
<evidence type="ECO:0000256" key="2">
    <source>
        <dbReference type="ARBA" id="ARBA00007599"/>
    </source>
</evidence>
<dbReference type="SUPFAM" id="SSF52540">
    <property type="entry name" value="P-loop containing nucleoside triphosphate hydrolases"/>
    <property type="match status" value="1"/>
</dbReference>
<dbReference type="OrthoDB" id="9800307at2"/>
<protein>
    <recommendedName>
        <fullName evidence="3">tRNA threonylcarbamoyladenosine biosynthesis protein TsaE</fullName>
    </recommendedName>
    <alternativeName>
        <fullName evidence="10">t(6)A37 threonylcarbamoyladenosine biosynthesis protein TsaE</fullName>
    </alternativeName>
</protein>
<comment type="subcellular location">
    <subcellularLocation>
        <location evidence="1">Cytoplasm</location>
    </subcellularLocation>
</comment>
<evidence type="ECO:0000256" key="6">
    <source>
        <dbReference type="ARBA" id="ARBA00022723"/>
    </source>
</evidence>
<dbReference type="Proteomes" id="UP000049455">
    <property type="component" value="Unassembled WGS sequence"/>
</dbReference>
<dbReference type="GO" id="GO:0005524">
    <property type="term" value="F:ATP binding"/>
    <property type="evidence" value="ECO:0007669"/>
    <property type="project" value="UniProtKB-KW"/>
</dbReference>
<keyword evidence="8" id="KW-0067">ATP-binding</keyword>
<evidence type="ECO:0000256" key="9">
    <source>
        <dbReference type="ARBA" id="ARBA00022842"/>
    </source>
</evidence>
<dbReference type="RefSeq" id="WP_055663088.1">
    <property type="nucleotide sequence ID" value="NZ_CYPR01000096.1"/>
</dbReference>
<evidence type="ECO:0000256" key="11">
    <source>
        <dbReference type="SAM" id="MobiDB-lite"/>
    </source>
</evidence>
<keyword evidence="6" id="KW-0479">Metal-binding</keyword>
<evidence type="ECO:0000256" key="1">
    <source>
        <dbReference type="ARBA" id="ARBA00004496"/>
    </source>
</evidence>
<keyword evidence="13" id="KW-1185">Reference proteome</keyword>
<feature type="region of interest" description="Disordered" evidence="11">
    <location>
        <begin position="143"/>
        <end position="167"/>
    </location>
</feature>
<name>A0A0M7BAH5_9RHOB</name>
<keyword evidence="9" id="KW-0460">Magnesium</keyword>
<keyword evidence="7" id="KW-0547">Nucleotide-binding</keyword>
<evidence type="ECO:0000256" key="10">
    <source>
        <dbReference type="ARBA" id="ARBA00032441"/>
    </source>
</evidence>
<evidence type="ECO:0000313" key="12">
    <source>
        <dbReference type="EMBL" id="CUH38822.1"/>
    </source>
</evidence>
<reference evidence="12 13" key="1">
    <citation type="submission" date="2015-09" db="EMBL/GenBank/DDBJ databases">
        <authorList>
            <person name="Jackson K.R."/>
            <person name="Lunt B.L."/>
            <person name="Fisher J.N.B."/>
            <person name="Gardner A.V."/>
            <person name="Bailey M.E."/>
            <person name="Deus L.M."/>
            <person name="Earl A.S."/>
            <person name="Gibby P.D."/>
            <person name="Hartmann K.A."/>
            <person name="Liu J.E."/>
            <person name="Manci A.M."/>
            <person name="Nielsen D.A."/>
            <person name="Solomon M.B."/>
            <person name="Breakwell D.P."/>
            <person name="Burnett S.H."/>
            <person name="Grose J.H."/>
        </authorList>
    </citation>
    <scope>NUCLEOTIDE SEQUENCE [LARGE SCALE GENOMIC DNA]</scope>
    <source>
        <strain evidence="12 13">CECT 7799</strain>
    </source>
</reference>
<evidence type="ECO:0000256" key="7">
    <source>
        <dbReference type="ARBA" id="ARBA00022741"/>
    </source>
</evidence>
<evidence type="ECO:0000256" key="4">
    <source>
        <dbReference type="ARBA" id="ARBA00022490"/>
    </source>
</evidence>
<evidence type="ECO:0000256" key="5">
    <source>
        <dbReference type="ARBA" id="ARBA00022694"/>
    </source>
</evidence>
<dbReference type="GO" id="GO:0046872">
    <property type="term" value="F:metal ion binding"/>
    <property type="evidence" value="ECO:0007669"/>
    <property type="project" value="UniProtKB-KW"/>
</dbReference>
<dbReference type="PANTHER" id="PTHR33540:SF2">
    <property type="entry name" value="TRNA THREONYLCARBAMOYLADENOSINE BIOSYNTHESIS PROTEIN TSAE"/>
    <property type="match status" value="1"/>
</dbReference>
<proteinExistence type="inferred from homology"/>
<dbReference type="AlphaFoldDB" id="A0A0M7BAH5"/>
<evidence type="ECO:0000313" key="13">
    <source>
        <dbReference type="Proteomes" id="UP000049455"/>
    </source>
</evidence>
<comment type="similarity">
    <text evidence="2">Belongs to the TsaE family.</text>
</comment>
<dbReference type="GO" id="GO:0002949">
    <property type="term" value="P:tRNA threonylcarbamoyladenosine modification"/>
    <property type="evidence" value="ECO:0007669"/>
    <property type="project" value="InterPro"/>
</dbReference>
<sequence length="167" mass="17847">MSDADLLRIALPDLAATARFAERLAPLLRGGDVLLLRGPVGAGKSAFARALIGALRSRAGLPPEDVPSPTFTLVQTYDTGPFETWHADLYRLSDPSEIIELGLDAAFGTALCLVEWPDRLGQDAPNDALTLTLEVMEDDARRATLAGPQDARARLSPAFAPRPEDTA</sequence>
<dbReference type="Pfam" id="PF02367">
    <property type="entry name" value="TsaE"/>
    <property type="match status" value="1"/>
</dbReference>
<accession>A0A0M7BAH5</accession>
<evidence type="ECO:0000256" key="3">
    <source>
        <dbReference type="ARBA" id="ARBA00019010"/>
    </source>
</evidence>
<keyword evidence="4" id="KW-0963">Cytoplasm</keyword>
<dbReference type="InterPro" id="IPR027417">
    <property type="entry name" value="P-loop_NTPase"/>
</dbReference>
<dbReference type="GO" id="GO:0005737">
    <property type="term" value="C:cytoplasm"/>
    <property type="evidence" value="ECO:0007669"/>
    <property type="project" value="UniProtKB-SubCell"/>
</dbReference>
<dbReference type="InterPro" id="IPR003442">
    <property type="entry name" value="T6A_TsaE"/>
</dbReference>
<keyword evidence="5" id="KW-0819">tRNA processing</keyword>
<evidence type="ECO:0000256" key="8">
    <source>
        <dbReference type="ARBA" id="ARBA00022840"/>
    </source>
</evidence>